<keyword evidence="2" id="KW-0808">Transferase</keyword>
<dbReference type="EC" id="2.4.-.-" evidence="2"/>
<dbReference type="Pfam" id="PF00535">
    <property type="entry name" value="Glycos_transf_2"/>
    <property type="match status" value="1"/>
</dbReference>
<evidence type="ECO:0000259" key="1">
    <source>
        <dbReference type="Pfam" id="PF00535"/>
    </source>
</evidence>
<comment type="caution">
    <text evidence="2">The sequence shown here is derived from an EMBL/GenBank/DDBJ whole genome shotgun (WGS) entry which is preliminary data.</text>
</comment>
<dbReference type="InterPro" id="IPR001173">
    <property type="entry name" value="Glyco_trans_2-like"/>
</dbReference>
<dbReference type="RefSeq" id="WP_378129586.1">
    <property type="nucleotide sequence ID" value="NZ_JBHSMI010000005.1"/>
</dbReference>
<keyword evidence="2" id="KW-0328">Glycosyltransferase</keyword>
<protein>
    <submittedName>
        <fullName evidence="2">Glycosyltransferase</fullName>
        <ecNumber evidence="2">2.4.-.-</ecNumber>
    </submittedName>
</protein>
<dbReference type="PANTHER" id="PTHR43630:SF2">
    <property type="entry name" value="GLYCOSYLTRANSFERASE"/>
    <property type="match status" value="1"/>
</dbReference>
<evidence type="ECO:0000313" key="3">
    <source>
        <dbReference type="Proteomes" id="UP001596113"/>
    </source>
</evidence>
<dbReference type="SUPFAM" id="SSF48452">
    <property type="entry name" value="TPR-like"/>
    <property type="match status" value="1"/>
</dbReference>
<evidence type="ECO:0000313" key="2">
    <source>
        <dbReference type="EMBL" id="MFC5401742.1"/>
    </source>
</evidence>
<dbReference type="SUPFAM" id="SSF53448">
    <property type="entry name" value="Nucleotide-diphospho-sugar transferases"/>
    <property type="match status" value="1"/>
</dbReference>
<dbReference type="InterPro" id="IPR011990">
    <property type="entry name" value="TPR-like_helical_dom_sf"/>
</dbReference>
<dbReference type="EMBL" id="JBHSMI010000005">
    <property type="protein sequence ID" value="MFC5401742.1"/>
    <property type="molecule type" value="Genomic_DNA"/>
</dbReference>
<name>A0ABW0HPG4_9BACL</name>
<organism evidence="2 3">
    <name type="scientific">Cohnella soli</name>
    <dbReference type="NCBI Taxonomy" id="425005"/>
    <lineage>
        <taxon>Bacteria</taxon>
        <taxon>Bacillati</taxon>
        <taxon>Bacillota</taxon>
        <taxon>Bacilli</taxon>
        <taxon>Bacillales</taxon>
        <taxon>Paenibacillaceae</taxon>
        <taxon>Cohnella</taxon>
    </lineage>
</organism>
<dbReference type="GO" id="GO:0016757">
    <property type="term" value="F:glycosyltransferase activity"/>
    <property type="evidence" value="ECO:0007669"/>
    <property type="project" value="UniProtKB-KW"/>
</dbReference>
<gene>
    <name evidence="2" type="ORF">ACFPOF_03265</name>
</gene>
<keyword evidence="3" id="KW-1185">Reference proteome</keyword>
<dbReference type="CDD" id="cd02511">
    <property type="entry name" value="Beta4Glucosyltransferase"/>
    <property type="match status" value="1"/>
</dbReference>
<reference evidence="3" key="1">
    <citation type="journal article" date="2019" name="Int. J. Syst. Evol. Microbiol.">
        <title>The Global Catalogue of Microorganisms (GCM) 10K type strain sequencing project: providing services to taxonomists for standard genome sequencing and annotation.</title>
        <authorList>
            <consortium name="The Broad Institute Genomics Platform"/>
            <consortium name="The Broad Institute Genome Sequencing Center for Infectious Disease"/>
            <person name="Wu L."/>
            <person name="Ma J."/>
        </authorList>
    </citation>
    <scope>NUCLEOTIDE SEQUENCE [LARGE SCALE GENOMIC DNA]</scope>
    <source>
        <strain evidence="3">CGMCC 1.18575</strain>
    </source>
</reference>
<dbReference type="Proteomes" id="UP001596113">
    <property type="component" value="Unassembled WGS sequence"/>
</dbReference>
<accession>A0ABW0HPG4</accession>
<dbReference type="Gene3D" id="1.25.40.10">
    <property type="entry name" value="Tetratricopeptide repeat domain"/>
    <property type="match status" value="1"/>
</dbReference>
<dbReference type="PANTHER" id="PTHR43630">
    <property type="entry name" value="POLY-BETA-1,6-N-ACETYL-D-GLUCOSAMINE SYNTHASE"/>
    <property type="match status" value="1"/>
</dbReference>
<sequence length="350" mass="39518">MISLAMIVKNEEQYLARCIHSAAAMVDEIVVVDTGSTDRTVDIALEYGAKVFHFEWCDDFAAARNYALEMTSGKWILVLDADEYFVEANVDALRGFTSTNIQRVGVIDMVSRFVEDGQIFEGRHTVPRLFPRGITYVGRIHEQLTPLLPRAATGLKLLHDGYYMTDKSTRNIPLLLKALEDEPEDAYLNFQLGKQYQGAKQHEQAMQYLESAYGLLEESDPFALETIVELLQAYTKCKRYDRALQLAGAEVKRLEESPDFCFATAQFLLDYAIDSEDYSVIENIENSYLKCLELGRQGVPEFVVGCSSFLAAYNLGVFYEVIGNIARAQQYYALSASHGYELAVEKCRTL</sequence>
<feature type="domain" description="Glycosyltransferase 2-like" evidence="1">
    <location>
        <begin position="3"/>
        <end position="85"/>
    </location>
</feature>
<dbReference type="Gene3D" id="3.90.550.10">
    <property type="entry name" value="Spore Coat Polysaccharide Biosynthesis Protein SpsA, Chain A"/>
    <property type="match status" value="1"/>
</dbReference>
<dbReference type="InterPro" id="IPR029044">
    <property type="entry name" value="Nucleotide-diphossugar_trans"/>
</dbReference>
<proteinExistence type="predicted"/>